<dbReference type="OMA" id="PDAFWDK"/>
<sequence length="986" mass="112555">MNITMNSDTITALKSRAAFMPGGRDLHGNLLIIVTVPPELIPKSKEHLDICLNFIIDTLNPETLNNGLLLVIDAQKSNARLTNTWIEHVQSVVDPDYLKLMLVIRPDAFWDKQRMDNCTKPQKKGEWITIQRSRLNKYIDLSELPDDLGGTFTYNHEQWIQNHVRIQEYKKAYEKAIHDLQNLYTILVDSQSPRLIRPISSATEINQTLKTCISCGNEVQKYVAFVMDMGNRLITQINDLQNSKAFTSQDLLDARETIKSMLNRIEKKQMDLKIEWDKFEKRSHELRELAILESRVTEVTNWILGTADNLLNGHLKVGFDIQTSEKLRKDHEILELHCWKTYGAYAELLYKIDTVMKQKENSEYLKDLKSQRDFMDFVCRSFATRLERRRNILITSVRFFRLVNEYFSRTSDVFDSLIMGDKVDDYDIAVMKLKKLQSSQISLDSIERQLMQQGEKLSDMLSMPVKDALGRDVTVDYSDDIANIRDILEATTARRNIFIDSVELQKLTLEQISHIHTYENDAATAIEWINDLYRVMIKAHTHVGCSVSEIQSQKEEHQNFQDTAKNTFNYGCQLLNAALALRQSCKLSVEKNQKMVNELEMTWKNLQIVSQEQLTRLRVSAVFYRSVEDHCQKLIDIKNSVLILHTVSGRNQRLYHMRKYLITREKLMIEVGRMIRLGRLLRTRLREPFILNENGEIASSENTSMSVDNSIACESISEKLLEVGRISEALDRAIKETQDDLDLHFSDSNDTDAENRSTEGHRRGGINSSDDWNSSVKSSATEDETAYLTASEGHSGTLHSRSSSYHTASECAASVNSPWWETAERSSLDSSDQEAPTMELLSGVVVSSASTSFDDSENQVTFHSPVISEPEHDLHILHDAHEELIIPLEPQNQLPPPSSKRNSMNASPRHSANSFETPEDDMKSSSSMDLLDEVGSAYSTDKISSESHQSPASDTKSLAEFAALKISGLSYYYQNIMTKQALKTCL</sequence>
<evidence type="ECO:0000256" key="1">
    <source>
        <dbReference type="ARBA" id="ARBA00022737"/>
    </source>
</evidence>
<evidence type="ECO:0000256" key="2">
    <source>
        <dbReference type="ARBA" id="ARBA00038285"/>
    </source>
</evidence>
<dbReference type="EMBL" id="UFQT01000086">
    <property type="protein sequence ID" value="SSX19484.1"/>
    <property type="molecule type" value="Genomic_DNA"/>
</dbReference>
<dbReference type="AlphaFoldDB" id="A0A336K5I0"/>
<evidence type="ECO:0000256" key="3">
    <source>
        <dbReference type="SAM" id="MobiDB-lite"/>
    </source>
</evidence>
<dbReference type="GO" id="GO:0080025">
    <property type="term" value="F:phosphatidylinositol-3,5-bisphosphate binding"/>
    <property type="evidence" value="ECO:0007669"/>
    <property type="project" value="TreeGrafter"/>
</dbReference>
<proteinExistence type="inferred from homology"/>
<dbReference type="GO" id="GO:0043325">
    <property type="term" value="F:phosphatidylinositol-3,4-bisphosphate binding"/>
    <property type="evidence" value="ECO:0007669"/>
    <property type="project" value="TreeGrafter"/>
</dbReference>
<feature type="compositionally biased region" description="Polar residues" evidence="3">
    <location>
        <begin position="899"/>
        <end position="916"/>
    </location>
</feature>
<feature type="region of interest" description="Disordered" evidence="3">
    <location>
        <begin position="743"/>
        <end position="785"/>
    </location>
</feature>
<organism evidence="5">
    <name type="scientific">Culicoides sonorensis</name>
    <name type="common">Biting midge</name>
    <dbReference type="NCBI Taxonomy" id="179676"/>
    <lineage>
        <taxon>Eukaryota</taxon>
        <taxon>Metazoa</taxon>
        <taxon>Ecdysozoa</taxon>
        <taxon>Arthropoda</taxon>
        <taxon>Hexapoda</taxon>
        <taxon>Insecta</taxon>
        <taxon>Pterygota</taxon>
        <taxon>Neoptera</taxon>
        <taxon>Endopterygota</taxon>
        <taxon>Diptera</taxon>
        <taxon>Nematocera</taxon>
        <taxon>Chironomoidea</taxon>
        <taxon>Ceratopogonidae</taxon>
        <taxon>Ceratopogoninae</taxon>
        <taxon>Culicoides</taxon>
        <taxon>Monoculicoides</taxon>
    </lineage>
</organism>
<feature type="region of interest" description="Disordered" evidence="3">
    <location>
        <begin position="889"/>
        <end position="927"/>
    </location>
</feature>
<name>A0A336K5I0_CULSO</name>
<dbReference type="PROSITE" id="PS50191">
    <property type="entry name" value="CRAL_TRIO"/>
    <property type="match status" value="1"/>
</dbReference>
<dbReference type="GO" id="GO:0070273">
    <property type="term" value="F:phosphatidylinositol-4-phosphate binding"/>
    <property type="evidence" value="ECO:0007669"/>
    <property type="project" value="TreeGrafter"/>
</dbReference>
<gene>
    <name evidence="5" type="primary">CSON014777</name>
</gene>
<keyword evidence="1" id="KW-0677">Repeat</keyword>
<dbReference type="Gene3D" id="1.20.58.60">
    <property type="match status" value="2"/>
</dbReference>
<dbReference type="Pfam" id="PF24915">
    <property type="entry name" value="Spectrin_SESTD1"/>
    <property type="match status" value="1"/>
</dbReference>
<feature type="compositionally biased region" description="Basic and acidic residues" evidence="3">
    <location>
        <begin position="743"/>
        <end position="762"/>
    </location>
</feature>
<feature type="domain" description="CRAL-TRIO" evidence="4">
    <location>
        <begin position="30"/>
        <end position="156"/>
    </location>
</feature>
<dbReference type="PANTHER" id="PTHR46607:SF1">
    <property type="entry name" value="SEC14 DOMAIN AND SPECTRIN REPEAT-CONTAINING PROTEIN 1"/>
    <property type="match status" value="1"/>
</dbReference>
<dbReference type="InterPro" id="IPR056804">
    <property type="entry name" value="Spectrin_SESTD1"/>
</dbReference>
<dbReference type="GO" id="GO:0010314">
    <property type="term" value="F:phosphatidylinositol-5-phosphate binding"/>
    <property type="evidence" value="ECO:0007669"/>
    <property type="project" value="TreeGrafter"/>
</dbReference>
<dbReference type="GO" id="GO:0032266">
    <property type="term" value="F:phosphatidylinositol-3-phosphate binding"/>
    <property type="evidence" value="ECO:0007669"/>
    <property type="project" value="TreeGrafter"/>
</dbReference>
<dbReference type="SUPFAM" id="SSF46966">
    <property type="entry name" value="Spectrin repeat"/>
    <property type="match status" value="1"/>
</dbReference>
<feature type="compositionally biased region" description="Low complexity" evidence="3">
    <location>
        <begin position="767"/>
        <end position="779"/>
    </location>
</feature>
<dbReference type="GO" id="GO:0005546">
    <property type="term" value="F:phosphatidylinositol-4,5-bisphosphate binding"/>
    <property type="evidence" value="ECO:0007669"/>
    <property type="project" value="TreeGrafter"/>
</dbReference>
<reference evidence="5" key="1">
    <citation type="submission" date="2018-04" db="EMBL/GenBank/DDBJ databases">
        <authorList>
            <person name="Go L.Y."/>
            <person name="Mitchell J.A."/>
        </authorList>
    </citation>
    <scope>NUCLEOTIDE SEQUENCE</scope>
    <source>
        <tissue evidence="5">Whole organism</tissue>
    </source>
</reference>
<dbReference type="VEuPathDB" id="VectorBase:CSON014777"/>
<protein>
    <submittedName>
        <fullName evidence="5">CSON014777 protein</fullName>
    </submittedName>
</protein>
<dbReference type="InterPro" id="IPR001251">
    <property type="entry name" value="CRAL-TRIO_dom"/>
</dbReference>
<accession>A0A336K5I0</accession>
<comment type="similarity">
    <text evidence="2">Belongs to the SOLO family.</text>
</comment>
<evidence type="ECO:0000313" key="5">
    <source>
        <dbReference type="EMBL" id="SSW99102.1"/>
    </source>
</evidence>
<evidence type="ECO:0000313" key="6">
    <source>
        <dbReference type="EMBL" id="SSX19484.1"/>
    </source>
</evidence>
<dbReference type="PANTHER" id="PTHR46607">
    <property type="entry name" value="SEC14 DOMAIN AND SPECTRIN REPEAT-CONTAINING PROTEIN 1"/>
    <property type="match status" value="1"/>
</dbReference>
<reference evidence="6" key="2">
    <citation type="submission" date="2018-07" db="EMBL/GenBank/DDBJ databases">
        <authorList>
            <person name="Quirk P.G."/>
            <person name="Krulwich T.A."/>
        </authorList>
    </citation>
    <scope>NUCLEOTIDE SEQUENCE</scope>
</reference>
<dbReference type="EMBL" id="UFQS01000086">
    <property type="protein sequence ID" value="SSW99102.1"/>
    <property type="molecule type" value="Genomic_DNA"/>
</dbReference>
<evidence type="ECO:0000259" key="4">
    <source>
        <dbReference type="PROSITE" id="PS50191"/>
    </source>
</evidence>